<dbReference type="NCBIfam" id="TIGR01439">
    <property type="entry name" value="lp_hng_hel_AbrB"/>
    <property type="match status" value="1"/>
</dbReference>
<dbReference type="Pfam" id="PF04014">
    <property type="entry name" value="MazE_antitoxin"/>
    <property type="match status" value="1"/>
</dbReference>
<proteinExistence type="predicted"/>
<evidence type="ECO:0000313" key="4">
    <source>
        <dbReference type="Proteomes" id="UP000034160"/>
    </source>
</evidence>
<name>A0A0G0Y7I1_9BACT</name>
<dbReference type="STRING" id="1618356.UU93_C0005G0005"/>
<evidence type="ECO:0000313" key="3">
    <source>
        <dbReference type="EMBL" id="KKS32697.1"/>
    </source>
</evidence>
<dbReference type="GO" id="GO:0003677">
    <property type="term" value="F:DNA binding"/>
    <property type="evidence" value="ECO:0007669"/>
    <property type="project" value="UniProtKB-UniRule"/>
</dbReference>
<comment type="caution">
    <text evidence="3">The sequence shown here is derived from an EMBL/GenBank/DDBJ whole genome shotgun (WGS) entry which is preliminary data.</text>
</comment>
<dbReference type="SMART" id="SM00966">
    <property type="entry name" value="SpoVT_AbrB"/>
    <property type="match status" value="1"/>
</dbReference>
<dbReference type="AlphaFoldDB" id="A0A0G0Y7I1"/>
<reference evidence="3 4" key="1">
    <citation type="journal article" date="2015" name="Nature">
        <title>rRNA introns, odd ribosomes, and small enigmatic genomes across a large radiation of phyla.</title>
        <authorList>
            <person name="Brown C.T."/>
            <person name="Hug L.A."/>
            <person name="Thomas B.C."/>
            <person name="Sharon I."/>
            <person name="Castelle C.J."/>
            <person name="Singh A."/>
            <person name="Wilkins M.J."/>
            <person name="Williams K.H."/>
            <person name="Banfield J.F."/>
        </authorList>
    </citation>
    <scope>NUCLEOTIDE SEQUENCE [LARGE SCALE GENOMIC DNA]</scope>
</reference>
<organism evidence="3 4">
    <name type="scientific">Candidatus Amesbacteria bacterium GW2011_GWA2_42_12</name>
    <dbReference type="NCBI Taxonomy" id="1618356"/>
    <lineage>
        <taxon>Bacteria</taxon>
        <taxon>Candidatus Amesiibacteriota</taxon>
    </lineage>
</organism>
<dbReference type="SUPFAM" id="SSF89447">
    <property type="entry name" value="AbrB/MazE/MraZ-like"/>
    <property type="match status" value="1"/>
</dbReference>
<protein>
    <recommendedName>
        <fullName evidence="2">SpoVT-AbrB domain-containing protein</fullName>
    </recommendedName>
</protein>
<evidence type="ECO:0000256" key="1">
    <source>
        <dbReference type="PROSITE-ProRule" id="PRU01076"/>
    </source>
</evidence>
<sequence>MYMTYTLTVSSQGQVIIPSQIRKTTGIKPGSKLHLSVAQTPIGPQIRLTPEVSDWIKRFAGSATGLYGDINKYINNERNSWDRN</sequence>
<dbReference type="EMBL" id="LCCN01000005">
    <property type="protein sequence ID" value="KKS32697.1"/>
    <property type="molecule type" value="Genomic_DNA"/>
</dbReference>
<feature type="domain" description="SpoVT-AbrB" evidence="2">
    <location>
        <begin position="4"/>
        <end position="53"/>
    </location>
</feature>
<dbReference type="InterPro" id="IPR007159">
    <property type="entry name" value="SpoVT-AbrB_dom"/>
</dbReference>
<gene>
    <name evidence="3" type="ORF">UU93_C0005G0005</name>
</gene>
<evidence type="ECO:0000259" key="2">
    <source>
        <dbReference type="PROSITE" id="PS51740"/>
    </source>
</evidence>
<keyword evidence="1" id="KW-0238">DNA-binding</keyword>
<dbReference type="PROSITE" id="PS51740">
    <property type="entry name" value="SPOVT_ABRB"/>
    <property type="match status" value="1"/>
</dbReference>
<dbReference type="Gene3D" id="2.10.260.10">
    <property type="match status" value="1"/>
</dbReference>
<accession>A0A0G0Y7I1</accession>
<dbReference type="Proteomes" id="UP000034160">
    <property type="component" value="Unassembled WGS sequence"/>
</dbReference>
<dbReference type="InterPro" id="IPR037914">
    <property type="entry name" value="SpoVT-AbrB_sf"/>
</dbReference>